<dbReference type="AlphaFoldDB" id="A0AA40FDR4"/>
<sequence>VLLANRETFGKFIDSRNDDDLHLIVASARGQHPREVIGPRSVLPALVSLHSQDKSIPTALQNVHEVSPTPTRPLKDGLFVRS</sequence>
<accession>A0AA40FDR4</accession>
<organism evidence="1 2">
    <name type="scientific">Melipona bicolor</name>
    <dbReference type="NCBI Taxonomy" id="60889"/>
    <lineage>
        <taxon>Eukaryota</taxon>
        <taxon>Metazoa</taxon>
        <taxon>Ecdysozoa</taxon>
        <taxon>Arthropoda</taxon>
        <taxon>Hexapoda</taxon>
        <taxon>Insecta</taxon>
        <taxon>Pterygota</taxon>
        <taxon>Neoptera</taxon>
        <taxon>Endopterygota</taxon>
        <taxon>Hymenoptera</taxon>
        <taxon>Apocrita</taxon>
        <taxon>Aculeata</taxon>
        <taxon>Apoidea</taxon>
        <taxon>Anthophila</taxon>
        <taxon>Apidae</taxon>
        <taxon>Melipona</taxon>
    </lineage>
</organism>
<comment type="caution">
    <text evidence="1">The sequence shown here is derived from an EMBL/GenBank/DDBJ whole genome shotgun (WGS) entry which is preliminary data.</text>
</comment>
<dbReference type="Proteomes" id="UP001177670">
    <property type="component" value="Unassembled WGS sequence"/>
</dbReference>
<gene>
    <name evidence="1" type="ORF">K0M31_017115</name>
</gene>
<proteinExistence type="predicted"/>
<evidence type="ECO:0000313" key="1">
    <source>
        <dbReference type="EMBL" id="KAK1116962.1"/>
    </source>
</evidence>
<reference evidence="1" key="1">
    <citation type="submission" date="2021-10" db="EMBL/GenBank/DDBJ databases">
        <title>Melipona bicolor Genome sequencing and assembly.</title>
        <authorList>
            <person name="Araujo N.S."/>
            <person name="Arias M.C."/>
        </authorList>
    </citation>
    <scope>NUCLEOTIDE SEQUENCE</scope>
    <source>
        <strain evidence="1">USP_2M_L1-L4_2017</strain>
        <tissue evidence="1">Whole body</tissue>
    </source>
</reference>
<dbReference type="EMBL" id="JAHYIQ010000058">
    <property type="protein sequence ID" value="KAK1116962.1"/>
    <property type="molecule type" value="Genomic_DNA"/>
</dbReference>
<name>A0AA40FDR4_9HYME</name>
<evidence type="ECO:0000313" key="2">
    <source>
        <dbReference type="Proteomes" id="UP001177670"/>
    </source>
</evidence>
<keyword evidence="2" id="KW-1185">Reference proteome</keyword>
<protein>
    <submittedName>
        <fullName evidence="1">Uncharacterized protein</fullName>
    </submittedName>
</protein>
<feature type="non-terminal residue" evidence="1">
    <location>
        <position position="1"/>
    </location>
</feature>